<keyword evidence="3 11" id="KW-0732">Signal</keyword>
<accession>A0A6J0XHM8</accession>
<dbReference type="InterPro" id="IPR048668">
    <property type="entry name" value="IL3RB_N"/>
</dbReference>
<dbReference type="InterPro" id="IPR015321">
    <property type="entry name" value="TypeI_recpt_CBD"/>
</dbReference>
<dbReference type="PANTHER" id="PTHR23037">
    <property type="entry name" value="CYTOKINE RECEPTOR"/>
    <property type="match status" value="1"/>
</dbReference>
<organism evidence="13 16">
    <name type="scientific">Odocoileus virginianus</name>
    <name type="common">White-tailed deer</name>
    <dbReference type="NCBI Taxonomy" id="9874"/>
    <lineage>
        <taxon>Eukaryota</taxon>
        <taxon>Metazoa</taxon>
        <taxon>Chordata</taxon>
        <taxon>Craniata</taxon>
        <taxon>Vertebrata</taxon>
        <taxon>Euteleostomi</taxon>
        <taxon>Mammalia</taxon>
        <taxon>Eutheria</taxon>
        <taxon>Laurasiatheria</taxon>
        <taxon>Artiodactyla</taxon>
        <taxon>Ruminantia</taxon>
        <taxon>Pecora</taxon>
        <taxon>Cervidae</taxon>
        <taxon>Odocoileinae</taxon>
        <taxon>Odocoileus</taxon>
    </lineage>
</organism>
<feature type="compositionally biased region" description="Low complexity" evidence="9">
    <location>
        <begin position="722"/>
        <end position="739"/>
    </location>
</feature>
<dbReference type="SMART" id="SM00060">
    <property type="entry name" value="FN3"/>
    <property type="match status" value="3"/>
</dbReference>
<evidence type="ECO:0000256" key="4">
    <source>
        <dbReference type="ARBA" id="ARBA00022989"/>
    </source>
</evidence>
<feature type="domain" description="Fibronectin type-III" evidence="12">
    <location>
        <begin position="336"/>
        <end position="433"/>
    </location>
</feature>
<evidence type="ECO:0000313" key="16">
    <source>
        <dbReference type="RefSeq" id="XP_020747604.2"/>
    </source>
</evidence>
<dbReference type="SUPFAM" id="SSF49265">
    <property type="entry name" value="Fibronectin type III"/>
    <property type="match status" value="4"/>
</dbReference>
<feature type="domain" description="Fibronectin type-III" evidence="12">
    <location>
        <begin position="133"/>
        <end position="238"/>
    </location>
</feature>
<feature type="transmembrane region" description="Helical" evidence="10">
    <location>
        <begin position="439"/>
        <end position="465"/>
    </location>
</feature>
<evidence type="ECO:0000256" key="5">
    <source>
        <dbReference type="ARBA" id="ARBA00023136"/>
    </source>
</evidence>
<evidence type="ECO:0000256" key="6">
    <source>
        <dbReference type="ARBA" id="ARBA00023157"/>
    </source>
</evidence>
<evidence type="ECO:0000313" key="13">
    <source>
        <dbReference type="Proteomes" id="UP001652640"/>
    </source>
</evidence>
<name>A0A6J0XHM8_ODOVR</name>
<reference evidence="13" key="1">
    <citation type="journal article" date="2022" name="J. Hered.">
        <title>A De Novo Chromosome-Level Genome Assembly of the White-Tailed Deer, Odocoileus Virginianus.</title>
        <authorList>
            <person name="London E.W."/>
            <person name="Roca A.L."/>
            <person name="Novakofski J.E."/>
            <person name="Mateus-Pinilla N.E."/>
        </authorList>
    </citation>
    <scope>NUCLEOTIDE SEQUENCE [LARGE SCALE GENOMIC DNA]</scope>
</reference>
<dbReference type="GO" id="GO:0004896">
    <property type="term" value="F:cytokine receptor activity"/>
    <property type="evidence" value="ECO:0007669"/>
    <property type="project" value="InterPro"/>
</dbReference>
<dbReference type="Proteomes" id="UP001652640">
    <property type="component" value="Chromosome 23"/>
</dbReference>
<evidence type="ECO:0000256" key="10">
    <source>
        <dbReference type="SAM" id="Phobius"/>
    </source>
</evidence>
<dbReference type="Pfam" id="PF21460">
    <property type="entry name" value="IL3Rb_N"/>
    <property type="match status" value="1"/>
</dbReference>
<dbReference type="OrthoDB" id="8906725at2759"/>
<feature type="region of interest" description="Disordered" evidence="9">
    <location>
        <begin position="217"/>
        <end position="238"/>
    </location>
</feature>
<gene>
    <name evidence="14 15 16" type="primary">CSF2RB</name>
</gene>
<sequence length="889" mass="97729">MTPTRGLLPLALLSLCWGLSITGAEETVPLQTLRCHNDYTSRIICRWADTQDAQRLVNVTLYRRLKEDHPQRVSCNLSDDKAWLNSGCLGCVPRKCVIPYRSFVLADFDYFSFRPDQPLVTELTVNLSQHVQPPTPKDLNITATRESFLLSWSTIHEGFQSHWLSSLEFEVVYKRLQDSWEDARTTYSKSPQAILELKHLLPSSTYVARVRTRLAPGSGLSGRPSQWSQEVSWNSQPGDEAQPQNLQCFFDGAALLTCTWEVRSEVTHSVSFTLFYKTGPNAQEEECSPVQKETGSPYIQHRCQIPVPDPRNYTQYIISVRPKMEEKLIKSSDNIQMAPPTLNVTKGRDGYILQWKEEKMSYSHITCIFQVQYKKEGTSWEDTKTVDFQNAHTMSLPTLEPASRYQARVRVKPEPGNYKGIWSEWSETRSWDTDWVLPMWVLALILVISTLILLPVLHFCGVYGYRLNRKWEEKIPNPSKSHLFQNGSAGLRLPDSMATLDSGSCPHKGPWGSSCPQLEGVFPVDCRHSEVSPLTTEDPKDACDSSSEPDMTLTTSDLPTEQPPSPTTGLAAPSSRPESQASGFDFNGPYLGPPHSRSLPDLVGQQEPPQTGVSRKPQSPGSLEYLCLPAGGQVQLVPLAQVKGQGKARDGDTNSSPGAQRSPSLESVVGPAPPEPGLMEDGQDQKDRAPTVLPTGWPEVGTVASGYVTTPDLIFTPPTGAPSPSQAAPPSLPSAQNPAFHPGLADGPPVASAPQKPEFEGYVELPPATGQFPQSPLASPAPPRVSSPVLSPGPLRADMSPTSPTPEGLLVLQQVGDYCFLPGPFSPQSKPTSPGPCPEIRDLTQVVQPKKPPAQAFPQVPAVQLFKALKQQDYLSLPPWDISRPGQVC</sequence>
<keyword evidence="8" id="KW-0325">Glycoprotein</keyword>
<evidence type="ECO:0000256" key="1">
    <source>
        <dbReference type="ARBA" id="ARBA00004479"/>
    </source>
</evidence>
<protein>
    <submittedName>
        <fullName evidence="14 15">Cytokine receptor common subunit beta</fullName>
    </submittedName>
</protein>
<dbReference type="PANTHER" id="PTHR23037:SF22">
    <property type="entry name" value="CYTOKINE RECEPTOR COMMON SUBUNIT BETA"/>
    <property type="match status" value="1"/>
</dbReference>
<dbReference type="PROSITE" id="PS50853">
    <property type="entry name" value="FN3"/>
    <property type="match status" value="2"/>
</dbReference>
<reference evidence="14 15" key="2">
    <citation type="submission" date="2025-05" db="UniProtKB">
        <authorList>
            <consortium name="RefSeq"/>
        </authorList>
    </citation>
    <scope>IDENTIFICATION</scope>
    <source>
        <tissue evidence="14 15">Tongue muscle</tissue>
    </source>
</reference>
<keyword evidence="5 10" id="KW-0472">Membrane</keyword>
<keyword evidence="7 14" id="KW-0675">Receptor</keyword>
<keyword evidence="6" id="KW-1015">Disulfide bond</keyword>
<dbReference type="RefSeq" id="XP_020747603.2">
    <property type="nucleotide sequence ID" value="XM_020891944.2"/>
</dbReference>
<evidence type="ECO:0000313" key="14">
    <source>
        <dbReference type="RefSeq" id="XP_020747602.2"/>
    </source>
</evidence>
<feature type="compositionally biased region" description="Polar residues" evidence="9">
    <location>
        <begin position="607"/>
        <end position="621"/>
    </location>
</feature>
<keyword evidence="2 10" id="KW-0812">Transmembrane</keyword>
<evidence type="ECO:0000256" key="8">
    <source>
        <dbReference type="ARBA" id="ARBA00023180"/>
    </source>
</evidence>
<feature type="chain" id="PRO_5044638153" evidence="11">
    <location>
        <begin position="19"/>
        <end position="889"/>
    </location>
</feature>
<feature type="region of interest" description="Disordered" evidence="9">
    <location>
        <begin position="643"/>
        <end position="793"/>
    </location>
</feature>
<dbReference type="Pfam" id="PF09240">
    <property type="entry name" value="IL6Ra-bind"/>
    <property type="match status" value="1"/>
</dbReference>
<dbReference type="GeneID" id="110136334"/>
<feature type="compositionally biased region" description="Polar residues" evidence="9">
    <location>
        <begin position="544"/>
        <end position="559"/>
    </location>
</feature>
<dbReference type="RefSeq" id="XP_020747604.2">
    <property type="nucleotide sequence ID" value="XM_020891945.2"/>
</dbReference>
<feature type="signal peptide" evidence="11">
    <location>
        <begin position="1"/>
        <end position="18"/>
    </location>
</feature>
<dbReference type="InterPro" id="IPR036116">
    <property type="entry name" value="FN3_sf"/>
</dbReference>
<dbReference type="AlphaFoldDB" id="A0A6J0XHM8"/>
<evidence type="ECO:0000259" key="12">
    <source>
        <dbReference type="PROSITE" id="PS50853"/>
    </source>
</evidence>
<dbReference type="Gene3D" id="2.60.40.10">
    <property type="entry name" value="Immunoglobulins"/>
    <property type="match status" value="4"/>
</dbReference>
<keyword evidence="13" id="KW-1185">Reference proteome</keyword>
<dbReference type="InterPro" id="IPR013783">
    <property type="entry name" value="Ig-like_fold"/>
</dbReference>
<evidence type="ECO:0000256" key="2">
    <source>
        <dbReference type="ARBA" id="ARBA00022692"/>
    </source>
</evidence>
<feature type="compositionally biased region" description="Polar residues" evidence="9">
    <location>
        <begin position="223"/>
        <end position="238"/>
    </location>
</feature>
<dbReference type="GO" id="GO:0009897">
    <property type="term" value="C:external side of plasma membrane"/>
    <property type="evidence" value="ECO:0007669"/>
    <property type="project" value="TreeGrafter"/>
</dbReference>
<proteinExistence type="predicted"/>
<dbReference type="InterPro" id="IPR003961">
    <property type="entry name" value="FN3_dom"/>
</dbReference>
<evidence type="ECO:0000313" key="15">
    <source>
        <dbReference type="RefSeq" id="XP_020747603.2"/>
    </source>
</evidence>
<dbReference type="KEGG" id="ovr:110136334"/>
<dbReference type="InterPro" id="IPR003531">
    <property type="entry name" value="Hempt_rcpt_S_F1_CS"/>
</dbReference>
<evidence type="ECO:0000256" key="7">
    <source>
        <dbReference type="ARBA" id="ARBA00023170"/>
    </source>
</evidence>
<keyword evidence="4 10" id="KW-1133">Transmembrane helix</keyword>
<evidence type="ECO:0000256" key="3">
    <source>
        <dbReference type="ARBA" id="ARBA00022729"/>
    </source>
</evidence>
<comment type="subcellular location">
    <subcellularLocation>
        <location evidence="1">Membrane</location>
        <topology evidence="1">Single-pass type I membrane protein</topology>
    </subcellularLocation>
</comment>
<evidence type="ECO:0000256" key="11">
    <source>
        <dbReference type="SAM" id="SignalP"/>
    </source>
</evidence>
<feature type="compositionally biased region" description="Polar residues" evidence="9">
    <location>
        <begin position="653"/>
        <end position="665"/>
    </location>
</feature>
<dbReference type="PROSITE" id="PS01355">
    <property type="entry name" value="HEMATOPO_REC_S_F1"/>
    <property type="match status" value="1"/>
</dbReference>
<dbReference type="CDD" id="cd00063">
    <property type="entry name" value="FN3"/>
    <property type="match status" value="2"/>
</dbReference>
<feature type="region of interest" description="Disordered" evidence="9">
    <location>
        <begin position="531"/>
        <end position="626"/>
    </location>
</feature>
<dbReference type="RefSeq" id="XP_020747602.2">
    <property type="nucleotide sequence ID" value="XM_020891943.2"/>
</dbReference>
<evidence type="ECO:0000256" key="9">
    <source>
        <dbReference type="SAM" id="MobiDB-lite"/>
    </source>
</evidence>